<name>A0A7E4VYU4_PANRE</name>
<organism evidence="2 3">
    <name type="scientific">Panagrellus redivivus</name>
    <name type="common">Microworm</name>
    <dbReference type="NCBI Taxonomy" id="6233"/>
    <lineage>
        <taxon>Eukaryota</taxon>
        <taxon>Metazoa</taxon>
        <taxon>Ecdysozoa</taxon>
        <taxon>Nematoda</taxon>
        <taxon>Chromadorea</taxon>
        <taxon>Rhabditida</taxon>
        <taxon>Tylenchina</taxon>
        <taxon>Panagrolaimomorpha</taxon>
        <taxon>Panagrolaimoidea</taxon>
        <taxon>Panagrolaimidae</taxon>
        <taxon>Panagrellus</taxon>
    </lineage>
</organism>
<dbReference type="WBParaSite" id="Pan_g5347.t1">
    <property type="protein sequence ID" value="Pan_g5347.t1"/>
    <property type="gene ID" value="Pan_g5347"/>
</dbReference>
<keyword evidence="1" id="KW-0472">Membrane</keyword>
<evidence type="ECO:0000313" key="3">
    <source>
        <dbReference type="WBParaSite" id="Pan_g5347.t1"/>
    </source>
</evidence>
<keyword evidence="1" id="KW-0812">Transmembrane</keyword>
<dbReference type="AlphaFoldDB" id="A0A7E4VYU4"/>
<proteinExistence type="predicted"/>
<reference evidence="2" key="1">
    <citation type="journal article" date="2013" name="Genetics">
        <title>The draft genome and transcriptome of Panagrellus redivivus are shaped by the harsh demands of a free-living lifestyle.</title>
        <authorList>
            <person name="Srinivasan J."/>
            <person name="Dillman A.R."/>
            <person name="Macchietto M.G."/>
            <person name="Heikkinen L."/>
            <person name="Lakso M."/>
            <person name="Fracchia K.M."/>
            <person name="Antoshechkin I."/>
            <person name="Mortazavi A."/>
            <person name="Wong G."/>
            <person name="Sternberg P.W."/>
        </authorList>
    </citation>
    <scope>NUCLEOTIDE SEQUENCE [LARGE SCALE GENOMIC DNA]</scope>
    <source>
        <strain evidence="2">MT8872</strain>
    </source>
</reference>
<accession>A0A7E4VYU4</accession>
<protein>
    <submittedName>
        <fullName evidence="3">Uncharacterized protein</fullName>
    </submittedName>
</protein>
<evidence type="ECO:0000256" key="1">
    <source>
        <dbReference type="SAM" id="Phobius"/>
    </source>
</evidence>
<dbReference type="Proteomes" id="UP000492821">
    <property type="component" value="Unassembled WGS sequence"/>
</dbReference>
<keyword evidence="1" id="KW-1133">Transmembrane helix</keyword>
<evidence type="ECO:0000313" key="2">
    <source>
        <dbReference type="Proteomes" id="UP000492821"/>
    </source>
</evidence>
<sequence>MSMDNSGSKSYIKEGAPALQNNAFACDFGQGAYVMNACRATYHPMKPHPTCNNHLRISGVFLIGANGYTPSTSAICQNQTDYYSDSCRSYGCESSYERMQPPNAAFLLEFRHLSSTTIDVCFFPNDAFTFVAFVVFCFLVFDVFTL</sequence>
<keyword evidence="2" id="KW-1185">Reference proteome</keyword>
<feature type="transmembrane region" description="Helical" evidence="1">
    <location>
        <begin position="127"/>
        <end position="145"/>
    </location>
</feature>
<reference evidence="3" key="2">
    <citation type="submission" date="2020-10" db="UniProtKB">
        <authorList>
            <consortium name="WormBaseParasite"/>
        </authorList>
    </citation>
    <scope>IDENTIFICATION</scope>
</reference>